<keyword evidence="2" id="KW-1185">Reference proteome</keyword>
<comment type="caution">
    <text evidence="1">The sequence shown here is derived from an EMBL/GenBank/DDBJ whole genome shotgun (WGS) entry which is preliminary data.</text>
</comment>
<proteinExistence type="predicted"/>
<accession>A0ACC1KZT9</accession>
<reference evidence="1" key="1">
    <citation type="submission" date="2022-07" db="EMBL/GenBank/DDBJ databases">
        <title>Phylogenomic reconstructions and comparative analyses of Kickxellomycotina fungi.</title>
        <authorList>
            <person name="Reynolds N.K."/>
            <person name="Stajich J.E."/>
            <person name="Barry K."/>
            <person name="Grigoriev I.V."/>
            <person name="Crous P."/>
            <person name="Smith M.E."/>
        </authorList>
    </citation>
    <scope>NUCLEOTIDE SEQUENCE</scope>
    <source>
        <strain evidence="1">BCRC 34780</strain>
    </source>
</reference>
<organism evidence="1 2">
    <name type="scientific">Coemansia helicoidea</name>
    <dbReference type="NCBI Taxonomy" id="1286919"/>
    <lineage>
        <taxon>Eukaryota</taxon>
        <taxon>Fungi</taxon>
        <taxon>Fungi incertae sedis</taxon>
        <taxon>Zoopagomycota</taxon>
        <taxon>Kickxellomycotina</taxon>
        <taxon>Kickxellomycetes</taxon>
        <taxon>Kickxellales</taxon>
        <taxon>Kickxellaceae</taxon>
        <taxon>Coemansia</taxon>
    </lineage>
</organism>
<dbReference type="EMBL" id="JANBUN010001551">
    <property type="protein sequence ID" value="KAJ2797641.1"/>
    <property type="molecule type" value="Genomic_DNA"/>
</dbReference>
<name>A0ACC1KZT9_9FUNG</name>
<dbReference type="Proteomes" id="UP001140087">
    <property type="component" value="Unassembled WGS sequence"/>
</dbReference>
<evidence type="ECO:0000313" key="1">
    <source>
        <dbReference type="EMBL" id="KAJ2797641.1"/>
    </source>
</evidence>
<feature type="non-terminal residue" evidence="1">
    <location>
        <position position="112"/>
    </location>
</feature>
<gene>
    <name evidence="1" type="ORF">H4R21_004237</name>
</gene>
<protein>
    <submittedName>
        <fullName evidence="1">Uncharacterized protein</fullName>
    </submittedName>
</protein>
<evidence type="ECO:0000313" key="2">
    <source>
        <dbReference type="Proteomes" id="UP001140087"/>
    </source>
</evidence>
<sequence length="112" mass="12024">MEAEIPAASLKAFAKALQCLARIGSDISLEAQPHQLELIGLNASRSAYASFAFQDRFFEAYEVGPLSGSQPNPALRCRVLAKPLVGIFKSRGPAAGHTVEKCVLRIEQAVDP</sequence>